<comment type="caution">
    <text evidence="1">The sequence shown here is derived from an EMBL/GenBank/DDBJ whole genome shotgun (WGS) entry which is preliminary data.</text>
</comment>
<accession>A0ACC1R3L1</accession>
<protein>
    <submittedName>
        <fullName evidence="1">Uncharacterized protein</fullName>
    </submittedName>
</protein>
<reference evidence="1" key="1">
    <citation type="submission" date="2022-07" db="EMBL/GenBank/DDBJ databases">
        <title>Genome Sequence of Lecanicillium saksenae.</title>
        <authorList>
            <person name="Buettner E."/>
        </authorList>
    </citation>
    <scope>NUCLEOTIDE SEQUENCE</scope>
    <source>
        <strain evidence="1">VT-O1</strain>
    </source>
</reference>
<organism evidence="1 2">
    <name type="scientific">Lecanicillium saksenae</name>
    <dbReference type="NCBI Taxonomy" id="468837"/>
    <lineage>
        <taxon>Eukaryota</taxon>
        <taxon>Fungi</taxon>
        <taxon>Dikarya</taxon>
        <taxon>Ascomycota</taxon>
        <taxon>Pezizomycotina</taxon>
        <taxon>Sordariomycetes</taxon>
        <taxon>Hypocreomycetidae</taxon>
        <taxon>Hypocreales</taxon>
        <taxon>Cordycipitaceae</taxon>
        <taxon>Lecanicillium</taxon>
    </lineage>
</organism>
<gene>
    <name evidence="1" type="ORF">NLG97_g2424</name>
</gene>
<evidence type="ECO:0000313" key="1">
    <source>
        <dbReference type="EMBL" id="KAJ3496757.1"/>
    </source>
</evidence>
<evidence type="ECO:0000313" key="2">
    <source>
        <dbReference type="Proteomes" id="UP001148737"/>
    </source>
</evidence>
<dbReference type="Proteomes" id="UP001148737">
    <property type="component" value="Unassembled WGS sequence"/>
</dbReference>
<proteinExistence type="predicted"/>
<dbReference type="EMBL" id="JANAKD010000164">
    <property type="protein sequence ID" value="KAJ3496757.1"/>
    <property type="molecule type" value="Genomic_DNA"/>
</dbReference>
<name>A0ACC1R3L1_9HYPO</name>
<keyword evidence="2" id="KW-1185">Reference proteome</keyword>
<sequence>MPQEEDSGDLSSEMLWDYIFVGGGLSAAVTSNRLLGHDPSLKILVVEAGPDASNDPSIVYPNSTNLIGGEYDWKYKTVPQVHLDKRQVDVPCGKALGGGTVINSAGWSRGAKRDYDLWAETVGDHRWSYDGLLPYFRETEAVANASIHSEEHGAKGPVRIQGVVSTKREYPLRERVLDSWKDVGVNMLPFLDGNAGEPNGVGDLFENRHEGRRQIASVVYPLDGISVLTDTLVAQVLLEPNVNIHRPHRAVGIKLSNGTTIKGKEIIVSAGAVRTPQILMLSGIGPALELAKHNILPKVVAPDVGEHLADHGLFPIMWKVKDPSAGYTIGSGNPLFNETQYSWGVPTDFLVSTGVSDKDGLAKAIEEDEGFKPDPKNHPLLKQDNTFNEFVIQYAGLPDGSTITSATINLLPTSRGSVKLASADIKDAPLVDPNYHATAVDRFVARDGMRRLLAFILGSTPMGRDIIDGDIGAPGFDKPFTIDSTDDYIEKRFAAGLGSTYHPMGTAAMGKVVDTKLRVNGVAGLRVVDASVFPVVITAHLQVATYAMANFAADIIYNERKCHQ</sequence>